<comment type="caution">
    <text evidence="1">The sequence shown here is derived from an EMBL/GenBank/DDBJ whole genome shotgun (WGS) entry which is preliminary data.</text>
</comment>
<gene>
    <name evidence="1" type="ORF">GOODEAATRI_034510</name>
</gene>
<dbReference type="EMBL" id="JAHRIO010039117">
    <property type="protein sequence ID" value="MEQ2170341.1"/>
    <property type="molecule type" value="Genomic_DNA"/>
</dbReference>
<name>A0ABV0NG08_9TELE</name>
<dbReference type="Proteomes" id="UP001476798">
    <property type="component" value="Unassembled WGS sequence"/>
</dbReference>
<sequence>MGRDLMCKLGIILMSTPEGVRVSTQADTVFTAVQFSPQALNYGYEWKVQNPLCSQQLLKEVRSVVNPSCDFMQAVDLNCIAHMSLGSDKEYEKAWFHISCEKLTTSILYWNANTAALPVCLSSHQLQLFKTRDTVPHIALAKSVTQKWTNVNYFVLQSEKVSDWTVVPTNSNLMFSKRLSAFKRPFLSTLHCQKTVQLIPENDLFSQNGSFVEIDVTSHPLLVQ</sequence>
<protein>
    <submittedName>
        <fullName evidence="1">Uncharacterized protein</fullName>
    </submittedName>
</protein>
<keyword evidence="2" id="KW-1185">Reference proteome</keyword>
<evidence type="ECO:0000313" key="2">
    <source>
        <dbReference type="Proteomes" id="UP001476798"/>
    </source>
</evidence>
<evidence type="ECO:0000313" key="1">
    <source>
        <dbReference type="EMBL" id="MEQ2170341.1"/>
    </source>
</evidence>
<feature type="non-terminal residue" evidence="1">
    <location>
        <position position="224"/>
    </location>
</feature>
<proteinExistence type="predicted"/>
<accession>A0ABV0NG08</accession>
<reference evidence="1 2" key="1">
    <citation type="submission" date="2021-06" db="EMBL/GenBank/DDBJ databases">
        <authorList>
            <person name="Palmer J.M."/>
        </authorList>
    </citation>
    <scope>NUCLEOTIDE SEQUENCE [LARGE SCALE GENOMIC DNA]</scope>
    <source>
        <strain evidence="1 2">GA_2019</strain>
        <tissue evidence="1">Muscle</tissue>
    </source>
</reference>
<organism evidence="1 2">
    <name type="scientific">Goodea atripinnis</name>
    <dbReference type="NCBI Taxonomy" id="208336"/>
    <lineage>
        <taxon>Eukaryota</taxon>
        <taxon>Metazoa</taxon>
        <taxon>Chordata</taxon>
        <taxon>Craniata</taxon>
        <taxon>Vertebrata</taxon>
        <taxon>Euteleostomi</taxon>
        <taxon>Actinopterygii</taxon>
        <taxon>Neopterygii</taxon>
        <taxon>Teleostei</taxon>
        <taxon>Neoteleostei</taxon>
        <taxon>Acanthomorphata</taxon>
        <taxon>Ovalentaria</taxon>
        <taxon>Atherinomorphae</taxon>
        <taxon>Cyprinodontiformes</taxon>
        <taxon>Goodeidae</taxon>
        <taxon>Goodea</taxon>
    </lineage>
</organism>